<accession>A0ABM8CXL2</accession>
<sequence>MTDHRPTRIAGVEPGTGALALTTCLAFSIGIATLTQSAFATLVACVSIVAGLTLVLNILPHKA</sequence>
<gene>
    <name evidence="2" type="ORF">IFM12276_27750</name>
</gene>
<name>A0ABM8CXL2_9NOCA</name>
<keyword evidence="3" id="KW-1185">Reference proteome</keyword>
<keyword evidence="1" id="KW-1133">Transmembrane helix</keyword>
<dbReference type="RefSeq" id="WP_228829632.1">
    <property type="nucleotide sequence ID" value="NZ_AP026976.1"/>
</dbReference>
<keyword evidence="1" id="KW-0472">Membrane</keyword>
<dbReference type="EMBL" id="AP026978">
    <property type="protein sequence ID" value="BDT99746.1"/>
    <property type="molecule type" value="Genomic_DNA"/>
</dbReference>
<evidence type="ECO:0000256" key="1">
    <source>
        <dbReference type="SAM" id="Phobius"/>
    </source>
</evidence>
<reference evidence="2 3" key="1">
    <citation type="submission" date="2022-11" db="EMBL/GenBank/DDBJ databases">
        <title>Genome Sequencing of Nocardia sp. ON39_IFM12276 and assembly.</title>
        <authorList>
            <person name="Shimojima M."/>
            <person name="Toyokawa M."/>
            <person name="Uesaka K."/>
        </authorList>
    </citation>
    <scope>NUCLEOTIDE SEQUENCE [LARGE SCALE GENOMIC DNA]</scope>
    <source>
        <strain evidence="2 3">IFM 12276</strain>
    </source>
</reference>
<keyword evidence="1" id="KW-0812">Transmembrane</keyword>
<organism evidence="2 3">
    <name type="scientific">Nocardia sputorum</name>
    <dbReference type="NCBI Taxonomy" id="2984338"/>
    <lineage>
        <taxon>Bacteria</taxon>
        <taxon>Bacillati</taxon>
        <taxon>Actinomycetota</taxon>
        <taxon>Actinomycetes</taxon>
        <taxon>Mycobacteriales</taxon>
        <taxon>Nocardiaceae</taxon>
        <taxon>Nocardia</taxon>
    </lineage>
</organism>
<evidence type="ECO:0000313" key="3">
    <source>
        <dbReference type="Proteomes" id="UP001317870"/>
    </source>
</evidence>
<feature type="transmembrane region" description="Helical" evidence="1">
    <location>
        <begin position="12"/>
        <end position="32"/>
    </location>
</feature>
<evidence type="ECO:0000313" key="2">
    <source>
        <dbReference type="EMBL" id="BDT99746.1"/>
    </source>
</evidence>
<proteinExistence type="predicted"/>
<protein>
    <submittedName>
        <fullName evidence="2">Uncharacterized protein</fullName>
    </submittedName>
</protein>
<dbReference type="Proteomes" id="UP001317870">
    <property type="component" value="Chromosome"/>
</dbReference>
<feature type="transmembrane region" description="Helical" evidence="1">
    <location>
        <begin position="38"/>
        <end position="59"/>
    </location>
</feature>